<keyword evidence="4" id="KW-0410">Iron transport</keyword>
<evidence type="ECO:0000256" key="13">
    <source>
        <dbReference type="PROSITE-ProRule" id="PRU10144"/>
    </source>
</evidence>
<keyword evidence="5 12" id="KW-0812">Transmembrane</keyword>
<proteinExistence type="inferred from homology"/>
<evidence type="ECO:0000256" key="8">
    <source>
        <dbReference type="ARBA" id="ARBA00023065"/>
    </source>
</evidence>
<organism evidence="18">
    <name type="scientific">uncultured marine proteobacterium ANT32C12</name>
    <dbReference type="NCBI Taxonomy" id="248048"/>
    <lineage>
        <taxon>Bacteria</taxon>
        <taxon>Pseudomonadati</taxon>
        <taxon>Pseudomonadota</taxon>
        <taxon>environmental samples</taxon>
    </lineage>
</organism>
<evidence type="ECO:0000256" key="2">
    <source>
        <dbReference type="ARBA" id="ARBA00022448"/>
    </source>
</evidence>
<reference evidence="18" key="2">
    <citation type="submission" date="2003-08" db="EMBL/GenBank/DDBJ databases">
        <authorList>
            <person name="de la Torre J.R."/>
            <person name="Christianson L.M."/>
            <person name="Beja O."/>
            <person name="Suzuki M.T."/>
            <person name="Karl D.M."/>
            <person name="Heidelberg J.F."/>
            <person name="DeLong E.F."/>
        </authorList>
    </citation>
    <scope>NUCLEOTIDE SEQUENCE</scope>
</reference>
<dbReference type="AlphaFoldDB" id="Q6UCZ4"/>
<comment type="subcellular location">
    <subcellularLocation>
        <location evidence="1 12">Cell outer membrane</location>
        <topology evidence="1 12">Multi-pass membrane protein</topology>
    </subcellularLocation>
</comment>
<keyword evidence="2 12" id="KW-0813">Transport</keyword>
<keyword evidence="7" id="KW-0408">Iron</keyword>
<gene>
    <name evidence="18" type="ORF">ANT32C12.32</name>
</gene>
<dbReference type="SUPFAM" id="SSF56935">
    <property type="entry name" value="Porins"/>
    <property type="match status" value="1"/>
</dbReference>
<dbReference type="PANTHER" id="PTHR32552:SF81">
    <property type="entry name" value="TONB-DEPENDENT OUTER MEMBRANE RECEPTOR"/>
    <property type="match status" value="1"/>
</dbReference>
<dbReference type="Pfam" id="PF07715">
    <property type="entry name" value="Plug"/>
    <property type="match status" value="1"/>
</dbReference>
<evidence type="ECO:0000313" key="18">
    <source>
        <dbReference type="EMBL" id="AAR05246.1"/>
    </source>
</evidence>
<sequence length="704" mass="79147">MNIIKNRIVFLLSFLLCLVSPELISQTVEEIIVKGDWRQISIEKEDSSIIVLDKELIKSQPIKHFEMLSYLIPNLNFAASDSRARYFQIRGIGERGGYEGTPNSSVGFLIDDIDYSGQGGIATTFDVDQIEVHRGPQGSRIGANALAGLIYIKTKDPTEEFEGTSEVTIGDYGVLNSGVAFGGPLDQNKDITYRIALRKDYSNGFRKNVYLNKSDTSKKDESTLRLKVNWKASDKTAIKFLVTEIDMNDPADIWTIDDSLNTLSDRPGMDSQKTNAYGLKIFHTFNKFELQSLTSITDTNVIFSYDADWGNANSHAPYTYDYFSETLRNRESFSQEFRIVSNSADLASDFPAEWVLGVSYSDINESNLKNDDGVYGDPSDPYGPYASESSSSSKYNSENLSVFGNLDYFIDETTKISIGARSEDWDANYSDTLGESFNPSKRMSGGKISLVKTLTNNSTIFTSIAKGYKQGGFNLGLGLAVDSKNRNIYYDPEFLTNYETGINTKLLNSKLNIGAVIFYSDRKDQQVSISTQVDPSDPNTFSYLTQNAAEGINKGLELSMDMELTDSLNVFANLGILKTEIKNWKSRPDLEGRAQAHAPERSFALGFSWKPTARTYLSLDVTGKSSFYYSDSHSNKSDSYALTNINYGYEKNNWNYEIWVRNVFDTYYSTRGFYFGNEAPNFEDTLYKRHGDPRHLGLSVRYDF</sequence>
<dbReference type="PROSITE" id="PS01156">
    <property type="entry name" value="TONB_DEPENDENT_REC_2"/>
    <property type="match status" value="1"/>
</dbReference>
<protein>
    <submittedName>
        <fullName evidence="18">Predicted TonB-dependent receptor protein</fullName>
    </submittedName>
</protein>
<evidence type="ECO:0000256" key="12">
    <source>
        <dbReference type="PROSITE-ProRule" id="PRU01360"/>
    </source>
</evidence>
<dbReference type="PROSITE" id="PS52016">
    <property type="entry name" value="TONB_DEPENDENT_REC_3"/>
    <property type="match status" value="1"/>
</dbReference>
<evidence type="ECO:0000256" key="14">
    <source>
        <dbReference type="RuleBase" id="RU003357"/>
    </source>
</evidence>
<evidence type="ECO:0000256" key="4">
    <source>
        <dbReference type="ARBA" id="ARBA00022496"/>
    </source>
</evidence>
<evidence type="ECO:0000256" key="5">
    <source>
        <dbReference type="ARBA" id="ARBA00022692"/>
    </source>
</evidence>
<evidence type="ECO:0000256" key="7">
    <source>
        <dbReference type="ARBA" id="ARBA00023004"/>
    </source>
</evidence>
<dbReference type="InterPro" id="IPR036942">
    <property type="entry name" value="Beta-barrel_TonB_sf"/>
</dbReference>
<feature type="domain" description="TonB-dependent receptor plug" evidence="17">
    <location>
        <begin position="44"/>
        <end position="148"/>
    </location>
</feature>
<dbReference type="InterPro" id="IPR000531">
    <property type="entry name" value="Beta-barrel_TonB"/>
</dbReference>
<keyword evidence="9 14" id="KW-0798">TonB box</keyword>
<dbReference type="GO" id="GO:0006826">
    <property type="term" value="P:iron ion transport"/>
    <property type="evidence" value="ECO:0007669"/>
    <property type="project" value="UniProtKB-KW"/>
</dbReference>
<dbReference type="PANTHER" id="PTHR32552">
    <property type="entry name" value="FERRICHROME IRON RECEPTOR-RELATED"/>
    <property type="match status" value="1"/>
</dbReference>
<evidence type="ECO:0000259" key="16">
    <source>
        <dbReference type="Pfam" id="PF00593"/>
    </source>
</evidence>
<evidence type="ECO:0000256" key="6">
    <source>
        <dbReference type="ARBA" id="ARBA00022729"/>
    </source>
</evidence>
<dbReference type="InterPro" id="IPR010917">
    <property type="entry name" value="TonB_rcpt_CS"/>
</dbReference>
<dbReference type="InterPro" id="IPR039426">
    <property type="entry name" value="TonB-dep_rcpt-like"/>
</dbReference>
<evidence type="ECO:0000256" key="11">
    <source>
        <dbReference type="ARBA" id="ARBA00023237"/>
    </source>
</evidence>
<keyword evidence="11 12" id="KW-0998">Cell outer membrane</keyword>
<keyword evidence="10 12" id="KW-0472">Membrane</keyword>
<feature type="short sequence motif" description="TonB C-terminal box" evidence="13">
    <location>
        <begin position="687"/>
        <end position="704"/>
    </location>
</feature>
<name>Q6UCZ4_9PROT</name>
<evidence type="ECO:0000256" key="1">
    <source>
        <dbReference type="ARBA" id="ARBA00004571"/>
    </source>
</evidence>
<accession>Q6UCZ4</accession>
<feature type="region of interest" description="Disordered" evidence="15">
    <location>
        <begin position="369"/>
        <end position="394"/>
    </location>
</feature>
<keyword evidence="18" id="KW-0675">Receptor</keyword>
<dbReference type="InterPro" id="IPR012910">
    <property type="entry name" value="Plug_dom"/>
</dbReference>
<reference evidence="18" key="1">
    <citation type="journal article" date="2003" name="Proc. Natl. Acad. Sci. U.S.A.">
        <title>Proteorhodopsin genes are distributed among divergent marine bacterial taxa.</title>
        <authorList>
            <person name="De La Torre J.R."/>
            <person name="Christianson L.M."/>
            <person name="Beja O."/>
            <person name="Suzuki M.T."/>
            <person name="Karl D.M."/>
            <person name="Heidelberg J."/>
            <person name="DeLong E.F."/>
        </authorList>
    </citation>
    <scope>NUCLEOTIDE SEQUENCE</scope>
</reference>
<keyword evidence="8" id="KW-0406">Ion transport</keyword>
<keyword evidence="6" id="KW-0732">Signal</keyword>
<feature type="domain" description="TonB-dependent receptor-like beta-barrel" evidence="16">
    <location>
        <begin position="269"/>
        <end position="663"/>
    </location>
</feature>
<evidence type="ECO:0000256" key="3">
    <source>
        <dbReference type="ARBA" id="ARBA00022452"/>
    </source>
</evidence>
<evidence type="ECO:0000256" key="15">
    <source>
        <dbReference type="SAM" id="MobiDB-lite"/>
    </source>
</evidence>
<comment type="similarity">
    <text evidence="12 14">Belongs to the TonB-dependent receptor family.</text>
</comment>
<dbReference type="Pfam" id="PF00593">
    <property type="entry name" value="TonB_dep_Rec_b-barrel"/>
    <property type="match status" value="1"/>
</dbReference>
<evidence type="ECO:0000256" key="10">
    <source>
        <dbReference type="ARBA" id="ARBA00023136"/>
    </source>
</evidence>
<keyword evidence="3 12" id="KW-1134">Transmembrane beta strand</keyword>
<evidence type="ECO:0000259" key="17">
    <source>
        <dbReference type="Pfam" id="PF07715"/>
    </source>
</evidence>
<dbReference type="GO" id="GO:0009279">
    <property type="term" value="C:cell outer membrane"/>
    <property type="evidence" value="ECO:0007669"/>
    <property type="project" value="UniProtKB-SubCell"/>
</dbReference>
<dbReference type="EMBL" id="AY372453">
    <property type="protein sequence ID" value="AAR05246.1"/>
    <property type="molecule type" value="Genomic_DNA"/>
</dbReference>
<evidence type="ECO:0000256" key="9">
    <source>
        <dbReference type="ARBA" id="ARBA00023077"/>
    </source>
</evidence>
<dbReference type="Gene3D" id="2.40.170.20">
    <property type="entry name" value="TonB-dependent receptor, beta-barrel domain"/>
    <property type="match status" value="1"/>
</dbReference>